<keyword evidence="4" id="KW-1185">Reference proteome</keyword>
<dbReference type="RefSeq" id="XP_033391121.1">
    <property type="nucleotide sequence ID" value="XM_033536201.1"/>
</dbReference>
<feature type="domain" description="Nephrocystin 3-like N-terminal" evidence="2">
    <location>
        <begin position="23"/>
        <end position="154"/>
    </location>
</feature>
<dbReference type="Gene3D" id="3.40.50.300">
    <property type="entry name" value="P-loop containing nucleotide triphosphate hydrolases"/>
    <property type="match status" value="1"/>
</dbReference>
<feature type="non-terminal residue" evidence="3">
    <location>
        <position position="154"/>
    </location>
</feature>
<protein>
    <recommendedName>
        <fullName evidence="2">Nephrocystin 3-like N-terminal domain-containing protein</fullName>
    </recommendedName>
</protein>
<dbReference type="PANTHER" id="PTHR10039:SF16">
    <property type="entry name" value="GPI INOSITOL-DEACYLASE"/>
    <property type="match status" value="1"/>
</dbReference>
<dbReference type="AlphaFoldDB" id="A0A6A6AW40"/>
<dbReference type="InterPro" id="IPR027417">
    <property type="entry name" value="P-loop_NTPase"/>
</dbReference>
<dbReference type="InterPro" id="IPR056884">
    <property type="entry name" value="NPHP3-like_N"/>
</dbReference>
<dbReference type="PANTHER" id="PTHR10039">
    <property type="entry name" value="AMELOGENIN"/>
    <property type="match status" value="1"/>
</dbReference>
<dbReference type="GeneID" id="54293697"/>
<organism evidence="3 4">
    <name type="scientific">Aplosporella prunicola CBS 121167</name>
    <dbReference type="NCBI Taxonomy" id="1176127"/>
    <lineage>
        <taxon>Eukaryota</taxon>
        <taxon>Fungi</taxon>
        <taxon>Dikarya</taxon>
        <taxon>Ascomycota</taxon>
        <taxon>Pezizomycotina</taxon>
        <taxon>Dothideomycetes</taxon>
        <taxon>Dothideomycetes incertae sedis</taxon>
        <taxon>Botryosphaeriales</taxon>
        <taxon>Aplosporellaceae</taxon>
        <taxon>Aplosporella</taxon>
    </lineage>
</organism>
<feature type="non-terminal residue" evidence="3">
    <location>
        <position position="1"/>
    </location>
</feature>
<keyword evidence="1" id="KW-0677">Repeat</keyword>
<dbReference type="Proteomes" id="UP000799438">
    <property type="component" value="Unassembled WGS sequence"/>
</dbReference>
<sequence length="154" mass="17139">LTWISSTSHEETHRAVYEKKHPGTGDWFLQEPKFQEWLYSPKSSLLWCYGKPGAGKSVLASNVIETVIETFGPEKAVGICYAYYDYTVASSQGFVRTILSLIKQLCRTSAIPDAFKSIKRNADPASTLGDQHGFSTVAKSFTEVFVMIDALDEC</sequence>
<proteinExistence type="predicted"/>
<evidence type="ECO:0000313" key="4">
    <source>
        <dbReference type="Proteomes" id="UP000799438"/>
    </source>
</evidence>
<reference evidence="3" key="1">
    <citation type="journal article" date="2020" name="Stud. Mycol.">
        <title>101 Dothideomycetes genomes: a test case for predicting lifestyles and emergence of pathogens.</title>
        <authorList>
            <person name="Haridas S."/>
            <person name="Albert R."/>
            <person name="Binder M."/>
            <person name="Bloem J."/>
            <person name="Labutti K."/>
            <person name="Salamov A."/>
            <person name="Andreopoulos B."/>
            <person name="Baker S."/>
            <person name="Barry K."/>
            <person name="Bills G."/>
            <person name="Bluhm B."/>
            <person name="Cannon C."/>
            <person name="Castanera R."/>
            <person name="Culley D."/>
            <person name="Daum C."/>
            <person name="Ezra D."/>
            <person name="Gonzalez J."/>
            <person name="Henrissat B."/>
            <person name="Kuo A."/>
            <person name="Liang C."/>
            <person name="Lipzen A."/>
            <person name="Lutzoni F."/>
            <person name="Magnuson J."/>
            <person name="Mondo S."/>
            <person name="Nolan M."/>
            <person name="Ohm R."/>
            <person name="Pangilinan J."/>
            <person name="Park H.-J."/>
            <person name="Ramirez L."/>
            <person name="Alfaro M."/>
            <person name="Sun H."/>
            <person name="Tritt A."/>
            <person name="Yoshinaga Y."/>
            <person name="Zwiers L.-H."/>
            <person name="Turgeon B."/>
            <person name="Goodwin S."/>
            <person name="Spatafora J."/>
            <person name="Crous P."/>
            <person name="Grigoriev I."/>
        </authorList>
    </citation>
    <scope>NUCLEOTIDE SEQUENCE</scope>
    <source>
        <strain evidence="3">CBS 121167</strain>
    </source>
</reference>
<evidence type="ECO:0000313" key="3">
    <source>
        <dbReference type="EMBL" id="KAF2135403.1"/>
    </source>
</evidence>
<dbReference type="EMBL" id="ML995589">
    <property type="protein sequence ID" value="KAF2135403.1"/>
    <property type="molecule type" value="Genomic_DNA"/>
</dbReference>
<dbReference type="OrthoDB" id="195446at2759"/>
<accession>A0A6A6AW40</accession>
<gene>
    <name evidence="3" type="ORF">K452DRAFT_212756</name>
</gene>
<evidence type="ECO:0000256" key="1">
    <source>
        <dbReference type="ARBA" id="ARBA00022737"/>
    </source>
</evidence>
<evidence type="ECO:0000259" key="2">
    <source>
        <dbReference type="Pfam" id="PF24883"/>
    </source>
</evidence>
<dbReference type="Pfam" id="PF24883">
    <property type="entry name" value="NPHP3_N"/>
    <property type="match status" value="1"/>
</dbReference>
<name>A0A6A6AW40_9PEZI</name>